<dbReference type="InterPro" id="IPR023614">
    <property type="entry name" value="Porin_dom_sf"/>
</dbReference>
<proteinExistence type="predicted"/>
<dbReference type="Proteomes" id="UP001485459">
    <property type="component" value="Chromosome"/>
</dbReference>
<dbReference type="RefSeq" id="WP_341834443.1">
    <property type="nucleotide sequence ID" value="NZ_CP149822.1"/>
</dbReference>
<keyword evidence="2" id="KW-1185">Reference proteome</keyword>
<name>A0ABZ2YJP2_9BACT</name>
<accession>A0ABZ2YJP2</accession>
<protein>
    <submittedName>
        <fullName evidence="1">Porin</fullName>
    </submittedName>
</protein>
<evidence type="ECO:0000313" key="1">
    <source>
        <dbReference type="EMBL" id="WZN39457.1"/>
    </source>
</evidence>
<evidence type="ECO:0000313" key="2">
    <source>
        <dbReference type="Proteomes" id="UP001485459"/>
    </source>
</evidence>
<sequence>MKALRFSVRTGFLALFLSLVAISVKAQFLMDMIDTTTDLGKGMISIYKRYDHLRISGYMQPQFQYASGKGPESYAGGDFNKQVDNRFMLRRGRVRFDYAHYNKRDLPTVQFVFQFDGTERGVNIRDFWGRLFDGKWDVMALTMGMFARPFGYEVNLSSGDREAPERGRMSQILMKSERDMGGMLTFEPRSKTHPLHYLKVDVGLFNGQGLSGPSDFDSHKDIIARVAMKPKPINAQGWLLSVGGSILYGGMEQFTNKIYTMESGKTDFNVDSSATNVGVIAPRQYYGADAQLVIPNGKERGATQFRAEYIRGTQTSTRLDTETPGIIPVDRAGAFAPLYIRPFDGAYFSFLQHLGHPQHQLVLKYDWYDPNRAVKGRQIGNAAAKNLTGGDVRFDTFGFGYVFYYNENMKLVLWYDRVWNESTLLEGFEEDIADNVFTARIQYRF</sequence>
<organism evidence="1 2">
    <name type="scientific">Chitinophaga pollutisoli</name>
    <dbReference type="NCBI Taxonomy" id="3133966"/>
    <lineage>
        <taxon>Bacteria</taxon>
        <taxon>Pseudomonadati</taxon>
        <taxon>Bacteroidota</taxon>
        <taxon>Chitinophagia</taxon>
        <taxon>Chitinophagales</taxon>
        <taxon>Chitinophagaceae</taxon>
        <taxon>Chitinophaga</taxon>
    </lineage>
</organism>
<reference evidence="2" key="1">
    <citation type="submission" date="2024-03" db="EMBL/GenBank/DDBJ databases">
        <title>Chitinophaga horti sp. nov., isolated from garden soil.</title>
        <authorList>
            <person name="Lee D.S."/>
            <person name="Han D.M."/>
            <person name="Baek J.H."/>
            <person name="Choi D.G."/>
            <person name="Jeon J.H."/>
            <person name="Jeon C.O."/>
        </authorList>
    </citation>
    <scope>NUCLEOTIDE SEQUENCE [LARGE SCALE GENOMIC DNA]</scope>
    <source>
        <strain evidence="2">GPA1</strain>
    </source>
</reference>
<dbReference type="EMBL" id="CP149822">
    <property type="protein sequence ID" value="WZN39457.1"/>
    <property type="molecule type" value="Genomic_DNA"/>
</dbReference>
<dbReference type="Gene3D" id="2.40.160.10">
    <property type="entry name" value="Porin"/>
    <property type="match status" value="1"/>
</dbReference>
<gene>
    <name evidence="1" type="ORF">WJU16_15755</name>
</gene>